<keyword evidence="2" id="KW-1185">Reference proteome</keyword>
<organism evidence="1 2">
    <name type="scientific">Saguinus oedipus</name>
    <name type="common">Cotton-top tamarin</name>
    <name type="synonym">Oedipomidas oedipus</name>
    <dbReference type="NCBI Taxonomy" id="9490"/>
    <lineage>
        <taxon>Eukaryota</taxon>
        <taxon>Metazoa</taxon>
        <taxon>Chordata</taxon>
        <taxon>Craniata</taxon>
        <taxon>Vertebrata</taxon>
        <taxon>Euteleostomi</taxon>
        <taxon>Mammalia</taxon>
        <taxon>Eutheria</taxon>
        <taxon>Euarchontoglires</taxon>
        <taxon>Primates</taxon>
        <taxon>Haplorrhini</taxon>
        <taxon>Platyrrhini</taxon>
        <taxon>Cebidae</taxon>
        <taxon>Callitrichinae</taxon>
        <taxon>Saguinus</taxon>
    </lineage>
</organism>
<gene>
    <name evidence="1" type="ORF">P7K49_011717</name>
</gene>
<accession>A0ABQ9VS31</accession>
<name>A0ABQ9VS31_SAGOE</name>
<feature type="non-terminal residue" evidence="1">
    <location>
        <position position="1"/>
    </location>
</feature>
<comment type="caution">
    <text evidence="1">The sequence shown here is derived from an EMBL/GenBank/DDBJ whole genome shotgun (WGS) entry which is preliminary data.</text>
</comment>
<protein>
    <submittedName>
        <fullName evidence="1">Uncharacterized protein</fullName>
    </submittedName>
</protein>
<sequence>PEGENGFVMAFLGADPAATLTPGSTPVTRSWWLVMGGDTLIGSPRSRAWLCCQETASLHRYTKILQMDIRVLGEHRYMQAIPPIVHYE</sequence>
<reference evidence="1 2" key="1">
    <citation type="submission" date="2023-05" db="EMBL/GenBank/DDBJ databases">
        <title>B98-5 Cell Line De Novo Hybrid Assembly: An Optical Mapping Approach.</title>
        <authorList>
            <person name="Kananen K."/>
            <person name="Auerbach J.A."/>
            <person name="Kautto E."/>
            <person name="Blachly J.S."/>
        </authorList>
    </citation>
    <scope>NUCLEOTIDE SEQUENCE [LARGE SCALE GENOMIC DNA]</scope>
    <source>
        <strain evidence="1">B95-8</strain>
        <tissue evidence="1">Cell line</tissue>
    </source>
</reference>
<evidence type="ECO:0000313" key="2">
    <source>
        <dbReference type="Proteomes" id="UP001266305"/>
    </source>
</evidence>
<proteinExistence type="predicted"/>
<evidence type="ECO:0000313" key="1">
    <source>
        <dbReference type="EMBL" id="KAK2111970.1"/>
    </source>
</evidence>
<dbReference type="EMBL" id="JASSZA010000005">
    <property type="protein sequence ID" value="KAK2111970.1"/>
    <property type="molecule type" value="Genomic_DNA"/>
</dbReference>
<dbReference type="Proteomes" id="UP001266305">
    <property type="component" value="Unassembled WGS sequence"/>
</dbReference>